<dbReference type="Proteomes" id="UP000184073">
    <property type="component" value="Unassembled WGS sequence"/>
</dbReference>
<sequence length="442" mass="50085">MSPLSELVSIQNQAYQNALSQIKLAPENEPVFEELKHLVNADGAGSWPPRATHGDTWPAVLRPYHDIYLEVAPYLSTENISTNNDVNTERRNSFRERVRKALHERVNLPSVKGILSATENEGNAAGITPPASFNGFSACIAYMRHAYRWALVPVVKVGQEKKIIDFPEELTLPWSFICRRYGVTSKGGNIMTNYLCNFDEQGRIIYEFNGALSELIRTAEYNFSYMFVATERFALPIYHEMATSIFHYNRGDKQACLVSLKAIVGQLPALLRVFSKTLIETQISTKVWMQYVQGPAAWGAGEIINGEYIEYDGLSGSHATFFRVADAFLALAPYFSEEGMRRYIPESQRKLFQAMQDHGFREKATEAGDELIGVEIENILKQLRLFRATHRARIHKYLTVPAPERLIMTAGRSVLESEQIPEIDTAMKHLDGILEKRLKLTK</sequence>
<keyword evidence="2 4" id="KW-0479">Metal-binding</keyword>
<dbReference type="GO" id="GO:0034354">
    <property type="term" value="P:'de novo' NAD+ biosynthetic process from L-tryptophan"/>
    <property type="evidence" value="ECO:0007669"/>
    <property type="project" value="TreeGrafter"/>
</dbReference>
<dbReference type="GO" id="GO:0005737">
    <property type="term" value="C:cytoplasm"/>
    <property type="evidence" value="ECO:0007669"/>
    <property type="project" value="TreeGrafter"/>
</dbReference>
<keyword evidence="6" id="KW-1185">Reference proteome</keyword>
<keyword evidence="4" id="KW-0223">Dioxygenase</keyword>
<dbReference type="GO" id="GO:0033754">
    <property type="term" value="F:indoleamine 2,3-dioxygenase activity"/>
    <property type="evidence" value="ECO:0007669"/>
    <property type="project" value="UniProtKB-EC"/>
</dbReference>
<keyword evidence="4" id="KW-0560">Oxidoreductase</keyword>
<keyword evidence="4" id="KW-0349">Heme</keyword>
<comment type="catalytic activity">
    <reaction evidence="4">
        <text>L-tryptophan + O2 = N-formyl-L-kynurenine</text>
        <dbReference type="Rhea" id="RHEA:24536"/>
        <dbReference type="ChEBI" id="CHEBI:15379"/>
        <dbReference type="ChEBI" id="CHEBI:57912"/>
        <dbReference type="ChEBI" id="CHEBI:58629"/>
    </reaction>
</comment>
<reference evidence="6" key="1">
    <citation type="journal article" date="2017" name="Genome Biol.">
        <title>Comparative genomics reveals high biological diversity and specific adaptations in the industrially and medically important fungal genus Aspergillus.</title>
        <authorList>
            <person name="de Vries R.P."/>
            <person name="Riley R."/>
            <person name="Wiebenga A."/>
            <person name="Aguilar-Osorio G."/>
            <person name="Amillis S."/>
            <person name="Uchima C.A."/>
            <person name="Anderluh G."/>
            <person name="Asadollahi M."/>
            <person name="Askin M."/>
            <person name="Barry K."/>
            <person name="Battaglia E."/>
            <person name="Bayram O."/>
            <person name="Benocci T."/>
            <person name="Braus-Stromeyer S.A."/>
            <person name="Caldana C."/>
            <person name="Canovas D."/>
            <person name="Cerqueira G.C."/>
            <person name="Chen F."/>
            <person name="Chen W."/>
            <person name="Choi C."/>
            <person name="Clum A."/>
            <person name="Dos Santos R.A."/>
            <person name="Damasio A.R."/>
            <person name="Diallinas G."/>
            <person name="Emri T."/>
            <person name="Fekete E."/>
            <person name="Flipphi M."/>
            <person name="Freyberg S."/>
            <person name="Gallo A."/>
            <person name="Gournas C."/>
            <person name="Habgood R."/>
            <person name="Hainaut M."/>
            <person name="Harispe M.L."/>
            <person name="Henrissat B."/>
            <person name="Hilden K.S."/>
            <person name="Hope R."/>
            <person name="Hossain A."/>
            <person name="Karabika E."/>
            <person name="Karaffa L."/>
            <person name="Karanyi Z."/>
            <person name="Krasevec N."/>
            <person name="Kuo A."/>
            <person name="Kusch H."/>
            <person name="LaButti K."/>
            <person name="Lagendijk E.L."/>
            <person name="Lapidus A."/>
            <person name="Levasseur A."/>
            <person name="Lindquist E."/>
            <person name="Lipzen A."/>
            <person name="Logrieco A.F."/>
            <person name="MacCabe A."/>
            <person name="Maekelae M.R."/>
            <person name="Malavazi I."/>
            <person name="Melin P."/>
            <person name="Meyer V."/>
            <person name="Mielnichuk N."/>
            <person name="Miskei M."/>
            <person name="Molnar A.P."/>
            <person name="Mule G."/>
            <person name="Ngan C.Y."/>
            <person name="Orejas M."/>
            <person name="Orosz E."/>
            <person name="Ouedraogo J.P."/>
            <person name="Overkamp K.M."/>
            <person name="Park H.-S."/>
            <person name="Perrone G."/>
            <person name="Piumi F."/>
            <person name="Punt P.J."/>
            <person name="Ram A.F."/>
            <person name="Ramon A."/>
            <person name="Rauscher S."/>
            <person name="Record E."/>
            <person name="Riano-Pachon D.M."/>
            <person name="Robert V."/>
            <person name="Roehrig J."/>
            <person name="Ruller R."/>
            <person name="Salamov A."/>
            <person name="Salih N.S."/>
            <person name="Samson R.A."/>
            <person name="Sandor E."/>
            <person name="Sanguinetti M."/>
            <person name="Schuetze T."/>
            <person name="Sepcic K."/>
            <person name="Shelest E."/>
            <person name="Sherlock G."/>
            <person name="Sophianopoulou V."/>
            <person name="Squina F.M."/>
            <person name="Sun H."/>
            <person name="Susca A."/>
            <person name="Todd R.B."/>
            <person name="Tsang A."/>
            <person name="Unkles S.E."/>
            <person name="van de Wiele N."/>
            <person name="van Rossen-Uffink D."/>
            <person name="Oliveira J.V."/>
            <person name="Vesth T.C."/>
            <person name="Visser J."/>
            <person name="Yu J.-H."/>
            <person name="Zhou M."/>
            <person name="Andersen M.R."/>
            <person name="Archer D.B."/>
            <person name="Baker S.E."/>
            <person name="Benoit I."/>
            <person name="Brakhage A.A."/>
            <person name="Braus G.H."/>
            <person name="Fischer R."/>
            <person name="Frisvad J.C."/>
            <person name="Goldman G.H."/>
            <person name="Houbraken J."/>
            <person name="Oakley B."/>
            <person name="Pocsi I."/>
            <person name="Scazzocchio C."/>
            <person name="Seiboth B."/>
            <person name="vanKuyk P.A."/>
            <person name="Wortman J."/>
            <person name="Dyer P.S."/>
            <person name="Grigoriev I.V."/>
        </authorList>
    </citation>
    <scope>NUCLEOTIDE SEQUENCE [LARGE SCALE GENOMIC DNA]</scope>
    <source>
        <strain evidence="6">CBS 583.65</strain>
    </source>
</reference>
<dbReference type="RefSeq" id="XP_040672010.1">
    <property type="nucleotide sequence ID" value="XM_040813349.1"/>
</dbReference>
<evidence type="ECO:0000313" key="6">
    <source>
        <dbReference type="Proteomes" id="UP000184073"/>
    </source>
</evidence>
<organism evidence="5 6">
    <name type="scientific">Aspergillus versicolor CBS 583.65</name>
    <dbReference type="NCBI Taxonomy" id="1036611"/>
    <lineage>
        <taxon>Eukaryota</taxon>
        <taxon>Fungi</taxon>
        <taxon>Dikarya</taxon>
        <taxon>Ascomycota</taxon>
        <taxon>Pezizomycotina</taxon>
        <taxon>Eurotiomycetes</taxon>
        <taxon>Eurotiomycetidae</taxon>
        <taxon>Eurotiales</taxon>
        <taxon>Aspergillaceae</taxon>
        <taxon>Aspergillus</taxon>
        <taxon>Aspergillus subgen. Nidulantes</taxon>
    </lineage>
</organism>
<dbReference type="SUPFAM" id="SSF140959">
    <property type="entry name" value="Indolic compounds 2,3-dioxygenase-like"/>
    <property type="match status" value="1"/>
</dbReference>
<dbReference type="OrthoDB" id="4662583at2759"/>
<dbReference type="EMBL" id="KV878134">
    <property type="protein sequence ID" value="OJJ06248.1"/>
    <property type="molecule type" value="Genomic_DNA"/>
</dbReference>
<dbReference type="EC" id="1.13.11.52" evidence="4"/>
<dbReference type="VEuPathDB" id="FungiDB:ASPVEDRAFT_45650"/>
<evidence type="ECO:0000256" key="3">
    <source>
        <dbReference type="ARBA" id="ARBA00023004"/>
    </source>
</evidence>
<dbReference type="GO" id="GO:0019441">
    <property type="term" value="P:L-tryptophan catabolic process to kynurenine"/>
    <property type="evidence" value="ECO:0007669"/>
    <property type="project" value="UniProtKB-UniRule"/>
</dbReference>
<evidence type="ECO:0000256" key="4">
    <source>
        <dbReference type="RuleBase" id="RU369119"/>
    </source>
</evidence>
<dbReference type="Gene3D" id="1.20.58.480">
    <property type="match status" value="1"/>
</dbReference>
<dbReference type="STRING" id="1036611.A0A1L9PXK5"/>
<gene>
    <name evidence="5" type="ORF">ASPVEDRAFT_45650</name>
</gene>
<comment type="similarity">
    <text evidence="1 4">Belongs to the indoleamine 2,3-dioxygenase family.</text>
</comment>
<dbReference type="Pfam" id="PF01231">
    <property type="entry name" value="IDO"/>
    <property type="match status" value="1"/>
</dbReference>
<evidence type="ECO:0000313" key="5">
    <source>
        <dbReference type="EMBL" id="OJJ06248.1"/>
    </source>
</evidence>
<dbReference type="InterPro" id="IPR037217">
    <property type="entry name" value="Trp/Indoleamine_2_3_dOase-like"/>
</dbReference>
<dbReference type="PANTHER" id="PTHR28657">
    <property type="entry name" value="INDOLEAMINE 2,3-DIOXYGENASE"/>
    <property type="match status" value="1"/>
</dbReference>
<accession>A0A1L9PXK5</accession>
<comment type="function">
    <text evidence="4">Produces N-formyl-kynurenine through the oxidation of tryptophan.</text>
</comment>
<keyword evidence="3 4" id="KW-0408">Iron</keyword>
<protein>
    <recommendedName>
        <fullName evidence="4">Indoleamine 2,3-dioxygenase</fullName>
        <ecNumber evidence="4">1.13.11.52</ecNumber>
    </recommendedName>
</protein>
<dbReference type="PANTHER" id="PTHR28657:SF11">
    <property type="entry name" value="INDOLEAMINE 2,3-DIOXYGENASE"/>
    <property type="match status" value="1"/>
</dbReference>
<dbReference type="GO" id="GO:0020037">
    <property type="term" value="F:heme binding"/>
    <property type="evidence" value="ECO:0007669"/>
    <property type="project" value="UniProtKB-UniRule"/>
</dbReference>
<evidence type="ECO:0000256" key="1">
    <source>
        <dbReference type="ARBA" id="ARBA00007119"/>
    </source>
</evidence>
<dbReference type="GO" id="GO:0046872">
    <property type="term" value="F:metal ion binding"/>
    <property type="evidence" value="ECO:0007669"/>
    <property type="project" value="UniProtKB-UniRule"/>
</dbReference>
<evidence type="ECO:0000256" key="2">
    <source>
        <dbReference type="ARBA" id="ARBA00022723"/>
    </source>
</evidence>
<proteinExistence type="inferred from homology"/>
<dbReference type="InterPro" id="IPR000898">
    <property type="entry name" value="Indolamine_dOase"/>
</dbReference>
<dbReference type="AlphaFoldDB" id="A0A1L9PXK5"/>
<name>A0A1L9PXK5_ASPVE</name>
<dbReference type="GeneID" id="63728860"/>